<feature type="site" description="Could be important to modulate the pK values of the two catalytic cysteine residues" evidence="8">
    <location>
        <position position="397"/>
    </location>
</feature>
<dbReference type="EMBL" id="CP043312">
    <property type="protein sequence ID" value="QEK39485.1"/>
    <property type="molecule type" value="Genomic_DNA"/>
</dbReference>
<comment type="subcellular location">
    <subcellularLocation>
        <location evidence="8">Cytoplasm</location>
    </subcellularLocation>
</comment>
<dbReference type="Gene3D" id="3.10.310.10">
    <property type="entry name" value="Diaminopimelate Epimerase, Chain A, domain 1"/>
    <property type="match status" value="2"/>
</dbReference>
<proteinExistence type="inferred from homology"/>
<evidence type="ECO:0000256" key="5">
    <source>
        <dbReference type="ARBA" id="ARBA00023154"/>
    </source>
</evidence>
<accession>A0A5C0UH66</accession>
<name>A0A5C0UH66_9RICK</name>
<evidence type="ECO:0000256" key="9">
    <source>
        <dbReference type="PROSITE-ProRule" id="PRU10125"/>
    </source>
</evidence>
<evidence type="ECO:0000256" key="2">
    <source>
        <dbReference type="ARBA" id="ARBA00010219"/>
    </source>
</evidence>
<dbReference type="KEGG" id="snay:FZC37_00835"/>
<reference evidence="11 12" key="1">
    <citation type="submission" date="2019-08" db="EMBL/GenBank/DDBJ databases">
        <title>Highly reduced genomes of protist endosymbionts show evolutionary convergence.</title>
        <authorList>
            <person name="George E."/>
            <person name="Husnik F."/>
            <person name="Tashyreva D."/>
            <person name="Prokopchuk G."/>
            <person name="Horak A."/>
            <person name="Kwong W.K."/>
            <person name="Lukes J."/>
            <person name="Keeling P.J."/>
        </authorList>
    </citation>
    <scope>NUCLEOTIDE SEQUENCE [LARGE SCALE GENOMIC DNA]</scope>
    <source>
        <strain evidence="11">1621</strain>
    </source>
</reference>
<evidence type="ECO:0000256" key="1">
    <source>
        <dbReference type="ARBA" id="ARBA00005196"/>
    </source>
</evidence>
<evidence type="ECO:0000256" key="7">
    <source>
        <dbReference type="ARBA" id="ARBA00051712"/>
    </source>
</evidence>
<evidence type="ECO:0000256" key="3">
    <source>
        <dbReference type="ARBA" id="ARBA00013080"/>
    </source>
</evidence>
<dbReference type="SUPFAM" id="SSF54506">
    <property type="entry name" value="Diaminopimelate epimerase-like"/>
    <property type="match status" value="2"/>
</dbReference>
<organism evidence="11 12">
    <name type="scientific">Candidatus Sneabacter namystus</name>
    <dbReference type="NCBI Taxonomy" id="2601646"/>
    <lineage>
        <taxon>Bacteria</taxon>
        <taxon>Pseudomonadati</taxon>
        <taxon>Pseudomonadota</taxon>
        <taxon>Alphaproteobacteria</taxon>
        <taxon>Rickettsiales</taxon>
        <taxon>Rickettsiaceae</taxon>
        <taxon>Rickettsieae</taxon>
        <taxon>Candidatus Sneabacter</taxon>
    </lineage>
</organism>
<evidence type="ECO:0000259" key="10">
    <source>
        <dbReference type="Pfam" id="PF01551"/>
    </source>
</evidence>
<protein>
    <recommendedName>
        <fullName evidence="3 8">Diaminopimelate epimerase</fullName>
        <shortName evidence="8">DAP epimerase</shortName>
        <ecNumber evidence="3 8">5.1.1.7</ecNumber>
    </recommendedName>
    <alternativeName>
        <fullName evidence="8">PLP-independent amino acid racemase</fullName>
    </alternativeName>
</protein>
<dbReference type="OrthoDB" id="9805408at2"/>
<evidence type="ECO:0000256" key="6">
    <source>
        <dbReference type="ARBA" id="ARBA00023235"/>
    </source>
</evidence>
<gene>
    <name evidence="8 11" type="primary">dapF</name>
    <name evidence="11" type="ORF">FZC37_00835</name>
</gene>
<comment type="similarity">
    <text evidence="2 8">Belongs to the diaminopimelate epimerase family.</text>
</comment>
<feature type="binding site" evidence="8">
    <location>
        <position position="428"/>
    </location>
    <ligand>
        <name>substrate</name>
    </ligand>
</feature>
<comment type="pathway">
    <text evidence="1 8">Amino-acid biosynthesis; L-lysine biosynthesis via DAP pathway; DL-2,6-diaminopimelate from LL-2,6-diaminopimelate: step 1/1.</text>
</comment>
<keyword evidence="12" id="KW-1185">Reference proteome</keyword>
<dbReference type="SUPFAM" id="SSF51261">
    <property type="entry name" value="Duplicated hybrid motif"/>
    <property type="match status" value="1"/>
</dbReference>
<dbReference type="PANTHER" id="PTHR31689:SF0">
    <property type="entry name" value="DIAMINOPIMELATE EPIMERASE"/>
    <property type="match status" value="1"/>
</dbReference>
<sequence>MHKFYSIMLLKEQLTLISSKLRHLLPILPALFLCSCTSTDLVNLASGKGLGTVSKIPRPEKIISSVIDKNIAATRQYSMPKEIYEEKLTDEKLFFEQDLKNDDQSKKKIHDNKGKLITLSWPIKGKVVNKFKETVNGKSISGIHISAKKNQEVYCALQGKVTYVGPHSQFGKTIIIRSENGIKIAYAYLSKTFPKLGDQVKQKQLLGLACGTKEHPVLYFAMQKGTISVNPMQYLERINYMPKEVPFVKMHGLGNDFVIVEDKFFNYQNAKHEVKLVCDRRLGVGCDQMIVFSKTLPDEYGMVVFNQDGSKGEVCGNATRCLAWLCFQDTGKQNCSIRVLDKVIPCFVSGKDKISVNMGTPKFQAEWMPSSDIMWKLAKNYSLNAREMMCVDMGNPHLVILNQNITENFMSKVGACLSSHHSFPKGVNVNFAKIKNDAIHLKVWERGTGLTLACGSGACATFSAINKMGFVNDEVTVKFAVGDLQLSLQDSNVIMEGPVEKTIEGTFTL</sequence>
<feature type="binding site" evidence="8">
    <location>
        <position position="395"/>
    </location>
    <ligand>
        <name>substrate</name>
    </ligand>
</feature>
<dbReference type="InterPro" id="IPR001653">
    <property type="entry name" value="DAP_epimerase_DapF"/>
</dbReference>
<dbReference type="NCBIfam" id="TIGR00652">
    <property type="entry name" value="DapF"/>
    <property type="match status" value="1"/>
</dbReference>
<feature type="active site" description="Proton donor" evidence="8">
    <location>
        <position position="315"/>
    </location>
</feature>
<dbReference type="PANTHER" id="PTHR31689">
    <property type="entry name" value="DIAMINOPIMELATE EPIMERASE, CHLOROPLASTIC"/>
    <property type="match status" value="1"/>
</dbReference>
<dbReference type="HAMAP" id="MF_00197">
    <property type="entry name" value="DAP_epimerase"/>
    <property type="match status" value="1"/>
</dbReference>
<dbReference type="Proteomes" id="UP000323844">
    <property type="component" value="Chromosome"/>
</dbReference>
<feature type="active site" description="Proton acceptor" evidence="8">
    <location>
        <position position="454"/>
    </location>
</feature>
<feature type="binding site" evidence="8">
    <location>
        <begin position="455"/>
        <end position="456"/>
    </location>
    <ligand>
        <name>substrate</name>
    </ligand>
</feature>
<dbReference type="InterPro" id="IPR018510">
    <property type="entry name" value="DAP_epimerase_AS"/>
</dbReference>
<keyword evidence="6 8" id="KW-0413">Isomerase</keyword>
<keyword evidence="4 8" id="KW-0028">Amino-acid biosynthesis</keyword>
<feature type="binding site" evidence="8">
    <location>
        <position position="288"/>
    </location>
    <ligand>
        <name>substrate</name>
    </ligand>
</feature>
<dbReference type="AlphaFoldDB" id="A0A5C0UH66"/>
<feature type="binding site" evidence="8">
    <location>
        <position position="306"/>
    </location>
    <ligand>
        <name>substrate</name>
    </ligand>
</feature>
<feature type="domain" description="M23ase beta-sheet core" evidence="10">
    <location>
        <begin position="141"/>
        <end position="231"/>
    </location>
</feature>
<dbReference type="Pfam" id="PF01678">
    <property type="entry name" value="DAP_epimerase"/>
    <property type="match status" value="2"/>
</dbReference>
<dbReference type="GO" id="GO:0008837">
    <property type="term" value="F:diaminopimelate epimerase activity"/>
    <property type="evidence" value="ECO:0007669"/>
    <property type="project" value="UniProtKB-UniRule"/>
</dbReference>
<feature type="active site" evidence="9">
    <location>
        <position position="315"/>
    </location>
</feature>
<dbReference type="GO" id="GO:0009089">
    <property type="term" value="P:lysine biosynthetic process via diaminopimelate"/>
    <property type="evidence" value="ECO:0007669"/>
    <property type="project" value="UniProtKB-UniRule"/>
</dbReference>
<comment type="function">
    <text evidence="8">Catalyzes the stereoinversion of LL-2,6-diaminopimelate (L,L-DAP) to meso-diaminopimelate (meso-DAP), a precursor of L-lysine and an essential component of the bacterial peptidoglycan.</text>
</comment>
<dbReference type="PROSITE" id="PS01326">
    <property type="entry name" value="DAP_EPIMERASE"/>
    <property type="match status" value="1"/>
</dbReference>
<evidence type="ECO:0000256" key="8">
    <source>
        <dbReference type="HAMAP-Rule" id="MF_00197"/>
    </source>
</evidence>
<dbReference type="InterPro" id="IPR011055">
    <property type="entry name" value="Dup_hybrid_motif"/>
</dbReference>
<comment type="subunit">
    <text evidence="8">Homodimer.</text>
</comment>
<feature type="binding site" evidence="8">
    <location>
        <begin position="445"/>
        <end position="446"/>
    </location>
    <ligand>
        <name>substrate</name>
    </ligand>
</feature>
<dbReference type="CDD" id="cd12797">
    <property type="entry name" value="M23_peptidase"/>
    <property type="match status" value="1"/>
</dbReference>
<dbReference type="InterPro" id="IPR016047">
    <property type="entry name" value="M23ase_b-sheet_dom"/>
</dbReference>
<evidence type="ECO:0000256" key="4">
    <source>
        <dbReference type="ARBA" id="ARBA00022605"/>
    </source>
</evidence>
<evidence type="ECO:0000313" key="11">
    <source>
        <dbReference type="EMBL" id="QEK39485.1"/>
    </source>
</evidence>
<dbReference type="GO" id="GO:0005829">
    <property type="term" value="C:cytosol"/>
    <property type="evidence" value="ECO:0007669"/>
    <property type="project" value="TreeGrafter"/>
</dbReference>
<dbReference type="RefSeq" id="WP_148951846.1">
    <property type="nucleotide sequence ID" value="NZ_CP043312.1"/>
</dbReference>
<dbReference type="Gene3D" id="2.70.70.10">
    <property type="entry name" value="Glucose Permease (Domain IIA)"/>
    <property type="match status" value="1"/>
</dbReference>
<evidence type="ECO:0000313" key="12">
    <source>
        <dbReference type="Proteomes" id="UP000323844"/>
    </source>
</evidence>
<feature type="binding site" evidence="8">
    <location>
        <position position="255"/>
    </location>
    <ligand>
        <name>substrate</name>
    </ligand>
</feature>
<dbReference type="UniPathway" id="UPA00034">
    <property type="reaction ID" value="UER00025"/>
</dbReference>
<dbReference type="EC" id="5.1.1.7" evidence="3 8"/>
<comment type="catalytic activity">
    <reaction evidence="7 8">
        <text>(2S,6S)-2,6-diaminopimelate = meso-2,6-diaminopimelate</text>
        <dbReference type="Rhea" id="RHEA:15393"/>
        <dbReference type="ChEBI" id="CHEBI:57609"/>
        <dbReference type="ChEBI" id="CHEBI:57791"/>
        <dbReference type="EC" id="5.1.1.7"/>
    </reaction>
</comment>
<keyword evidence="8" id="KW-0963">Cytoplasm</keyword>
<feature type="site" description="Could be important to modulate the pK values of the two catalytic cysteine residues" evidence="8">
    <location>
        <position position="445"/>
    </location>
</feature>
<dbReference type="Pfam" id="PF01551">
    <property type="entry name" value="Peptidase_M23"/>
    <property type="match status" value="1"/>
</dbReference>
<keyword evidence="5 8" id="KW-0457">Lysine biosynthesis</keyword>
<feature type="binding site" evidence="8">
    <location>
        <begin position="316"/>
        <end position="317"/>
    </location>
    <ligand>
        <name>substrate</name>
    </ligand>
</feature>